<gene>
    <name evidence="1" type="ORF">Moror_4078</name>
</gene>
<accession>V2XD55</accession>
<dbReference type="KEGG" id="mrr:Moror_4078"/>
<keyword evidence="2" id="KW-1185">Reference proteome</keyword>
<proteinExistence type="predicted"/>
<reference evidence="1 2" key="1">
    <citation type="journal article" date="2014" name="BMC Genomics">
        <title>Genome and secretome analysis of the hemibiotrophic fungal pathogen, Moniliophthora roreri, which causes frosty pod rot disease of cacao: mechanisms of the biotrophic and necrotrophic phases.</title>
        <authorList>
            <person name="Meinhardt L.W."/>
            <person name="Costa G.G.L."/>
            <person name="Thomazella D.P.T."/>
            <person name="Teixeira P.J.P.L."/>
            <person name="Carazzolle M.F."/>
            <person name="Schuster S.C."/>
            <person name="Carlson J.E."/>
            <person name="Guiltinan M.J."/>
            <person name="Mieczkowski P."/>
            <person name="Farmer A."/>
            <person name="Ramaraj T."/>
            <person name="Crozier J."/>
            <person name="Davis R.E."/>
            <person name="Shao J."/>
            <person name="Melnick R.L."/>
            <person name="Pereira G.A.G."/>
            <person name="Bailey B.A."/>
        </authorList>
    </citation>
    <scope>NUCLEOTIDE SEQUENCE [LARGE SCALE GENOMIC DNA]</scope>
    <source>
        <strain evidence="1 2">MCA 2997</strain>
    </source>
</reference>
<evidence type="ECO:0000313" key="2">
    <source>
        <dbReference type="Proteomes" id="UP000017559"/>
    </source>
</evidence>
<evidence type="ECO:0000313" key="1">
    <source>
        <dbReference type="EMBL" id="ESK90756.1"/>
    </source>
</evidence>
<name>V2XD55_MONRO</name>
<dbReference type="HOGENOM" id="CLU_2109657_0_0_1"/>
<dbReference type="EMBL" id="AWSO01000409">
    <property type="protein sequence ID" value="ESK90756.1"/>
    <property type="molecule type" value="Genomic_DNA"/>
</dbReference>
<sequence length="115" mass="13342">MSLRTFSTSGSYSCNLDASYREELLQEYGQQYLLFLLEDTPDASQRARDLWNSNVGKLIKSWLAKKWLHICTGLRRLRHFGLGLRAARREQSKSISMGRFAVFTLEIRIPLCKLN</sequence>
<protein>
    <submittedName>
        <fullName evidence="1">Uncharacterized protein</fullName>
    </submittedName>
</protein>
<organism evidence="1 2">
    <name type="scientific">Moniliophthora roreri (strain MCA 2997)</name>
    <name type="common">Cocoa frosty pod rot fungus</name>
    <name type="synonym">Crinipellis roreri</name>
    <dbReference type="NCBI Taxonomy" id="1381753"/>
    <lineage>
        <taxon>Eukaryota</taxon>
        <taxon>Fungi</taxon>
        <taxon>Dikarya</taxon>
        <taxon>Basidiomycota</taxon>
        <taxon>Agaricomycotina</taxon>
        <taxon>Agaricomycetes</taxon>
        <taxon>Agaricomycetidae</taxon>
        <taxon>Agaricales</taxon>
        <taxon>Marasmiineae</taxon>
        <taxon>Marasmiaceae</taxon>
        <taxon>Moniliophthora</taxon>
    </lineage>
</organism>
<comment type="caution">
    <text evidence="1">The sequence shown here is derived from an EMBL/GenBank/DDBJ whole genome shotgun (WGS) entry which is preliminary data.</text>
</comment>
<dbReference type="AlphaFoldDB" id="V2XD55"/>
<dbReference type="Proteomes" id="UP000017559">
    <property type="component" value="Unassembled WGS sequence"/>
</dbReference>